<keyword evidence="2" id="KW-1185">Reference proteome</keyword>
<evidence type="ECO:0000313" key="2">
    <source>
        <dbReference type="Proteomes" id="UP000030960"/>
    </source>
</evidence>
<name>A0A0B3S5Q4_9RHOB</name>
<dbReference type="EMBL" id="JSUQ01000013">
    <property type="protein sequence ID" value="KHQ51996.1"/>
    <property type="molecule type" value="Genomic_DNA"/>
</dbReference>
<dbReference type="OrthoDB" id="7869473at2"/>
<evidence type="ECO:0008006" key="3">
    <source>
        <dbReference type="Google" id="ProtNLM"/>
    </source>
</evidence>
<dbReference type="Proteomes" id="UP000030960">
    <property type="component" value="Unassembled WGS sequence"/>
</dbReference>
<dbReference type="AlphaFoldDB" id="A0A0B3S5Q4"/>
<reference evidence="1 2" key="1">
    <citation type="submission" date="2014-10" db="EMBL/GenBank/DDBJ databases">
        <title>Genome sequence of Ponticoccus sp. strain UMTAT08 isolated from clonal culture of toxic dinoflagellate Alexandrium tamiyavanichii.</title>
        <authorList>
            <person name="Gan H.Y."/>
            <person name="Muhd D.-D."/>
            <person name="Mohd Noor M.E."/>
            <person name="Yeong Y.S."/>
            <person name="Usup G."/>
        </authorList>
    </citation>
    <scope>NUCLEOTIDE SEQUENCE [LARGE SCALE GENOMIC DNA]</scope>
    <source>
        <strain evidence="1 2">UMTAT08</strain>
    </source>
</reference>
<comment type="caution">
    <text evidence="1">The sequence shown here is derived from an EMBL/GenBank/DDBJ whole genome shotgun (WGS) entry which is preliminary data.</text>
</comment>
<evidence type="ECO:0000313" key="1">
    <source>
        <dbReference type="EMBL" id="KHQ51996.1"/>
    </source>
</evidence>
<sequence>MNLKIAALVPLLLAGCTQPAALPPAGPLTRAAAPELFPPAPSAPPVVYTHREITEPMDWRELNDAQAPGGST</sequence>
<proteinExistence type="predicted"/>
<gene>
    <name evidence="1" type="ORF">OA50_03403</name>
</gene>
<accession>A0A0B3S5Q4</accession>
<organism evidence="1 2">
    <name type="scientific">Mameliella alba</name>
    <dbReference type="NCBI Taxonomy" id="561184"/>
    <lineage>
        <taxon>Bacteria</taxon>
        <taxon>Pseudomonadati</taxon>
        <taxon>Pseudomonadota</taxon>
        <taxon>Alphaproteobacteria</taxon>
        <taxon>Rhodobacterales</taxon>
        <taxon>Roseobacteraceae</taxon>
        <taxon>Mameliella</taxon>
    </lineage>
</organism>
<protein>
    <recommendedName>
        <fullName evidence="3">Lipoprotein</fullName>
    </recommendedName>
</protein>
<dbReference type="PROSITE" id="PS51257">
    <property type="entry name" value="PROKAR_LIPOPROTEIN"/>
    <property type="match status" value="1"/>
</dbReference>